<feature type="signal peptide" evidence="4">
    <location>
        <begin position="1"/>
        <end position="23"/>
    </location>
</feature>
<evidence type="ECO:0000313" key="7">
    <source>
        <dbReference type="Proteomes" id="UP000199006"/>
    </source>
</evidence>
<protein>
    <submittedName>
        <fullName evidence="6">Monosaccharide ABC transporter substrate-binding protein, CUT2 family (TC 3.A.1.2.-)</fullName>
    </submittedName>
</protein>
<dbReference type="EMBL" id="FOTI01000023">
    <property type="protein sequence ID" value="SFL66174.1"/>
    <property type="molecule type" value="Genomic_DNA"/>
</dbReference>
<dbReference type="AlphaFoldDB" id="A0A1I4JI41"/>
<proteinExistence type="inferred from homology"/>
<organism evidence="6 7">
    <name type="scientific">Halanaerobium salsuginis</name>
    <dbReference type="NCBI Taxonomy" id="29563"/>
    <lineage>
        <taxon>Bacteria</taxon>
        <taxon>Bacillati</taxon>
        <taxon>Bacillota</taxon>
        <taxon>Clostridia</taxon>
        <taxon>Halanaerobiales</taxon>
        <taxon>Halanaerobiaceae</taxon>
        <taxon>Halanaerobium</taxon>
    </lineage>
</organism>
<evidence type="ECO:0000259" key="5">
    <source>
        <dbReference type="Pfam" id="PF13407"/>
    </source>
</evidence>
<keyword evidence="7" id="KW-1185">Reference proteome</keyword>
<dbReference type="CDD" id="cd20005">
    <property type="entry name" value="PBP1_ABC_sugar_binding-like"/>
    <property type="match status" value="1"/>
</dbReference>
<sequence>MKKLTLLFVLLAVLLVFTGTVMAQDKPYIAIVSKGFQHQFWQAVRQGAKQAAEDYDVEITYEGPESETQVANQIDMLQTAVDKNPDALVFAALDTQAALPLIEEVDSKGIPIIAFDSGIDSDIPVTTAATDNYVASSYAADKMAELIGYQGKVAAIVQDQTSLTGRKRRDGFLDRIKNSYPEIEIVDVQYGGGDHLKSTDLAKSIIESNPDLDGFFGANEGSAVGIVNAIMELGRDDIATIGFDSGSILLDAIRNGIIDGAITQNPVGIGYRAVEAAVKAIKGEELPEMIDTGFYYYNKRNMDSEILQPLLYK</sequence>
<reference evidence="6 7" key="1">
    <citation type="submission" date="2016-10" db="EMBL/GenBank/DDBJ databases">
        <authorList>
            <person name="de Groot N.N."/>
        </authorList>
    </citation>
    <scope>NUCLEOTIDE SEQUENCE [LARGE SCALE GENOMIC DNA]</scope>
    <source>
        <strain evidence="6 7">ATCC 51327</strain>
    </source>
</reference>
<accession>A0A1I4JI41</accession>
<feature type="domain" description="Periplasmic binding protein" evidence="5">
    <location>
        <begin position="29"/>
        <end position="285"/>
    </location>
</feature>
<dbReference type="RefSeq" id="WP_089861800.1">
    <property type="nucleotide sequence ID" value="NZ_FOTI01000023.1"/>
</dbReference>
<gene>
    <name evidence="6" type="ORF">SAMN02983006_01708</name>
</gene>
<dbReference type="GO" id="GO:0030246">
    <property type="term" value="F:carbohydrate binding"/>
    <property type="evidence" value="ECO:0007669"/>
    <property type="project" value="UniProtKB-ARBA"/>
</dbReference>
<dbReference type="OrthoDB" id="569491at2"/>
<dbReference type="PANTHER" id="PTHR46847">
    <property type="entry name" value="D-ALLOSE-BINDING PERIPLASMIC PROTEIN-RELATED"/>
    <property type="match status" value="1"/>
</dbReference>
<comment type="subcellular location">
    <subcellularLocation>
        <location evidence="1">Cell envelope</location>
    </subcellularLocation>
</comment>
<name>A0A1I4JI41_9FIRM</name>
<dbReference type="Gene3D" id="3.40.50.2300">
    <property type="match status" value="2"/>
</dbReference>
<keyword evidence="3 4" id="KW-0732">Signal</keyword>
<dbReference type="GO" id="GO:0030313">
    <property type="term" value="C:cell envelope"/>
    <property type="evidence" value="ECO:0007669"/>
    <property type="project" value="UniProtKB-SubCell"/>
</dbReference>
<dbReference type="Proteomes" id="UP000199006">
    <property type="component" value="Unassembled WGS sequence"/>
</dbReference>
<dbReference type="PANTHER" id="PTHR46847:SF1">
    <property type="entry name" value="D-ALLOSE-BINDING PERIPLASMIC PROTEIN-RELATED"/>
    <property type="match status" value="1"/>
</dbReference>
<comment type="similarity">
    <text evidence="2">Belongs to the bacterial solute-binding protein 2 family.</text>
</comment>
<dbReference type="InterPro" id="IPR025997">
    <property type="entry name" value="SBP_2_dom"/>
</dbReference>
<dbReference type="SUPFAM" id="SSF53822">
    <property type="entry name" value="Periplasmic binding protein-like I"/>
    <property type="match status" value="1"/>
</dbReference>
<evidence type="ECO:0000256" key="3">
    <source>
        <dbReference type="ARBA" id="ARBA00022729"/>
    </source>
</evidence>
<evidence type="ECO:0000313" key="6">
    <source>
        <dbReference type="EMBL" id="SFL66174.1"/>
    </source>
</evidence>
<evidence type="ECO:0000256" key="4">
    <source>
        <dbReference type="SAM" id="SignalP"/>
    </source>
</evidence>
<feature type="chain" id="PRO_5011436088" evidence="4">
    <location>
        <begin position="24"/>
        <end position="313"/>
    </location>
</feature>
<dbReference type="Pfam" id="PF13407">
    <property type="entry name" value="Peripla_BP_4"/>
    <property type="match status" value="1"/>
</dbReference>
<dbReference type="STRING" id="29563.SAMN02983006_01708"/>
<dbReference type="InterPro" id="IPR028082">
    <property type="entry name" value="Peripla_BP_I"/>
</dbReference>
<evidence type="ECO:0000256" key="2">
    <source>
        <dbReference type="ARBA" id="ARBA00007639"/>
    </source>
</evidence>
<evidence type="ECO:0000256" key="1">
    <source>
        <dbReference type="ARBA" id="ARBA00004196"/>
    </source>
</evidence>